<comment type="similarity">
    <text evidence="1 7">Belongs to the cytochrome P450 family.</text>
</comment>
<evidence type="ECO:0000256" key="6">
    <source>
        <dbReference type="ARBA" id="ARBA00023033"/>
    </source>
</evidence>
<keyword evidence="4 7" id="KW-0560">Oxidoreductase</keyword>
<keyword evidence="5 7" id="KW-0408">Iron</keyword>
<protein>
    <submittedName>
        <fullName evidence="9">Cytochrome P450</fullName>
    </submittedName>
</protein>
<dbReference type="PROSITE" id="PS00086">
    <property type="entry name" value="CYTOCHROME_P450"/>
    <property type="match status" value="1"/>
</dbReference>
<dbReference type="InterPro" id="IPR002401">
    <property type="entry name" value="Cyt_P450_E_grp-I"/>
</dbReference>
<dbReference type="InterPro" id="IPR036396">
    <property type="entry name" value="Cyt_P450_sf"/>
</dbReference>
<organism evidence="9 10">
    <name type="scientific">Natranaeroarchaeum sulfidigenes</name>
    <dbReference type="NCBI Taxonomy" id="2784880"/>
    <lineage>
        <taxon>Archaea</taxon>
        <taxon>Methanobacteriati</taxon>
        <taxon>Methanobacteriota</taxon>
        <taxon>Stenosarchaea group</taxon>
        <taxon>Halobacteria</taxon>
        <taxon>Halobacteriales</taxon>
        <taxon>Natronoarchaeaceae</taxon>
        <taxon>Natranaeroarchaeum</taxon>
    </lineage>
</organism>
<sequence length="451" mass="51062">MTTADSSGSSPRPFTDIPGPDGDPLLGNTAEFVNDQLGFYTRVARTHGPIARYSIGRYEFLQLSDPTDVQRVLIGNNQAYRKGERFQSTLRPALGNGLLTSEGSFWRSQRHAIEPAFHPDALQRFGDVMVEATERLCSEWTTGHQRDIHQDMMSLTVEIAAEALFDIDIRDQEEAISDALETVMDRATKRMRRPIHVPDWAPTPMNRRFDRAMEDLHAVAERIIDRHEGDDSSDAVDIVSLLQSKDDPPSREQIRDEVVTILLAGHETTALALTYTLQLLSENPEKRATLQAELDDVLGGDSPTLRDLPDLTYTEQVVKEGMRIYPPVYDLIRETAEPDVVGGYRIPEGTSITFQQWVLHRDPRFYDDPLAFRPERWTDEFEQELPAFAYFPFGGGPRRCIGDRFAMMEARLALATIMQEWSVESTVDELSFAPSITLRPDGPVAMIPRRR</sequence>
<dbReference type="SUPFAM" id="SSF48264">
    <property type="entry name" value="Cytochrome P450"/>
    <property type="match status" value="1"/>
</dbReference>
<evidence type="ECO:0000256" key="5">
    <source>
        <dbReference type="ARBA" id="ARBA00023004"/>
    </source>
</evidence>
<dbReference type="InterPro" id="IPR001128">
    <property type="entry name" value="Cyt_P450"/>
</dbReference>
<dbReference type="KEGG" id="hara:AArcS_0137"/>
<dbReference type="PANTHER" id="PTHR24291:SF50">
    <property type="entry name" value="BIFUNCTIONAL ALBAFLAVENONE MONOOXYGENASE_TERPENE SYNTHASE"/>
    <property type="match status" value="1"/>
</dbReference>
<dbReference type="GeneID" id="70683525"/>
<evidence type="ECO:0000256" key="2">
    <source>
        <dbReference type="ARBA" id="ARBA00022617"/>
    </source>
</evidence>
<keyword evidence="3 7" id="KW-0479">Metal-binding</keyword>
<dbReference type="GO" id="GO:0016705">
    <property type="term" value="F:oxidoreductase activity, acting on paired donors, with incorporation or reduction of molecular oxygen"/>
    <property type="evidence" value="ECO:0007669"/>
    <property type="project" value="InterPro"/>
</dbReference>
<evidence type="ECO:0000256" key="3">
    <source>
        <dbReference type="ARBA" id="ARBA00022723"/>
    </source>
</evidence>
<dbReference type="Pfam" id="PF00067">
    <property type="entry name" value="p450"/>
    <property type="match status" value="1"/>
</dbReference>
<dbReference type="GO" id="GO:0004497">
    <property type="term" value="F:monooxygenase activity"/>
    <property type="evidence" value="ECO:0007669"/>
    <property type="project" value="UniProtKB-KW"/>
</dbReference>
<feature type="region of interest" description="Disordered" evidence="8">
    <location>
        <begin position="1"/>
        <end position="24"/>
    </location>
</feature>
<dbReference type="InterPro" id="IPR017972">
    <property type="entry name" value="Cyt_P450_CS"/>
</dbReference>
<proteinExistence type="inferred from homology"/>
<dbReference type="RefSeq" id="WP_238478508.1">
    <property type="nucleotide sequence ID" value="NZ_CP064786.1"/>
</dbReference>
<evidence type="ECO:0000256" key="4">
    <source>
        <dbReference type="ARBA" id="ARBA00023002"/>
    </source>
</evidence>
<evidence type="ECO:0000256" key="1">
    <source>
        <dbReference type="ARBA" id="ARBA00010617"/>
    </source>
</evidence>
<dbReference type="GO" id="GO:0020037">
    <property type="term" value="F:heme binding"/>
    <property type="evidence" value="ECO:0007669"/>
    <property type="project" value="InterPro"/>
</dbReference>
<keyword evidence="6 7" id="KW-0503">Monooxygenase</keyword>
<dbReference type="Gene3D" id="1.10.630.10">
    <property type="entry name" value="Cytochrome P450"/>
    <property type="match status" value="1"/>
</dbReference>
<reference evidence="9" key="1">
    <citation type="submission" date="2020-11" db="EMBL/GenBank/DDBJ databases">
        <title>Carbohydrate-dependent, anaerobic sulfur respiration: A novel catabolism in halophilic archaea.</title>
        <authorList>
            <person name="Sorokin D.Y."/>
            <person name="Messina E."/>
            <person name="Smedile F."/>
            <person name="La Cono V."/>
            <person name="Hallsworth J.E."/>
            <person name="Yakimov M.M."/>
        </authorList>
    </citation>
    <scope>NUCLEOTIDE SEQUENCE</scope>
    <source>
        <strain evidence="9">AArc-S</strain>
    </source>
</reference>
<name>A0A897MLA7_9EURY</name>
<evidence type="ECO:0000313" key="10">
    <source>
        <dbReference type="Proteomes" id="UP000663586"/>
    </source>
</evidence>
<dbReference type="AlphaFoldDB" id="A0A897MLA7"/>
<accession>A0A897MLA7</accession>
<dbReference type="PRINTS" id="PR00385">
    <property type="entry name" value="P450"/>
</dbReference>
<gene>
    <name evidence="9" type="primary">cypX</name>
    <name evidence="9" type="ORF">AArcS_0137</name>
</gene>
<evidence type="ECO:0000256" key="8">
    <source>
        <dbReference type="SAM" id="MobiDB-lite"/>
    </source>
</evidence>
<feature type="compositionally biased region" description="Polar residues" evidence="8">
    <location>
        <begin position="1"/>
        <end position="12"/>
    </location>
</feature>
<evidence type="ECO:0000313" key="9">
    <source>
        <dbReference type="EMBL" id="QSG01377.1"/>
    </source>
</evidence>
<dbReference type="PANTHER" id="PTHR24291">
    <property type="entry name" value="CYTOCHROME P450 FAMILY 4"/>
    <property type="match status" value="1"/>
</dbReference>
<keyword evidence="10" id="KW-1185">Reference proteome</keyword>
<evidence type="ECO:0000256" key="7">
    <source>
        <dbReference type="RuleBase" id="RU000461"/>
    </source>
</evidence>
<dbReference type="InterPro" id="IPR050196">
    <property type="entry name" value="Cytochrome_P450_Monoox"/>
</dbReference>
<dbReference type="PRINTS" id="PR00463">
    <property type="entry name" value="EP450I"/>
</dbReference>
<dbReference type="CDD" id="cd20620">
    <property type="entry name" value="CYP132-like"/>
    <property type="match status" value="1"/>
</dbReference>
<dbReference type="EMBL" id="CP064786">
    <property type="protein sequence ID" value="QSG01377.1"/>
    <property type="molecule type" value="Genomic_DNA"/>
</dbReference>
<keyword evidence="2 7" id="KW-0349">Heme</keyword>
<dbReference type="Proteomes" id="UP000663586">
    <property type="component" value="Chromosome"/>
</dbReference>
<dbReference type="GO" id="GO:0005506">
    <property type="term" value="F:iron ion binding"/>
    <property type="evidence" value="ECO:0007669"/>
    <property type="project" value="InterPro"/>
</dbReference>